<keyword evidence="3" id="KW-0479">Metal-binding</keyword>
<evidence type="ECO:0000256" key="2">
    <source>
        <dbReference type="ARBA" id="ARBA00005340"/>
    </source>
</evidence>
<organism evidence="9 10">
    <name type="scientific">Sulfurihydrogenibium yellowstonense SS-5</name>
    <dbReference type="NCBI Taxonomy" id="432331"/>
    <lineage>
        <taxon>Bacteria</taxon>
        <taxon>Pseudomonadati</taxon>
        <taxon>Aquificota</taxon>
        <taxon>Aquificia</taxon>
        <taxon>Aquificales</taxon>
        <taxon>Hydrogenothermaceae</taxon>
        <taxon>Sulfurihydrogenibium</taxon>
    </lineage>
</organism>
<gene>
    <name evidence="9" type="ORF">SULYE_1213</name>
</gene>
<dbReference type="InterPro" id="IPR013022">
    <property type="entry name" value="Xyl_isomerase-like_TIM-brl"/>
</dbReference>
<evidence type="ECO:0000256" key="7">
    <source>
        <dbReference type="ARBA" id="ARBA00023204"/>
    </source>
</evidence>
<dbReference type="GO" id="GO:0006284">
    <property type="term" value="P:base-excision repair"/>
    <property type="evidence" value="ECO:0007669"/>
    <property type="project" value="TreeGrafter"/>
</dbReference>
<evidence type="ECO:0000259" key="8">
    <source>
        <dbReference type="Pfam" id="PF01261"/>
    </source>
</evidence>
<dbReference type="InterPro" id="IPR036237">
    <property type="entry name" value="Xyl_isomerase-like_sf"/>
</dbReference>
<evidence type="ECO:0000313" key="10">
    <source>
        <dbReference type="Proteomes" id="UP000005540"/>
    </source>
</evidence>
<dbReference type="EMBL" id="ABZS01000119">
    <property type="protein sequence ID" value="EEP60294.1"/>
    <property type="molecule type" value="Genomic_DNA"/>
</dbReference>
<name>C4FKW3_9AQUI</name>
<evidence type="ECO:0000256" key="6">
    <source>
        <dbReference type="ARBA" id="ARBA00022833"/>
    </source>
</evidence>
<evidence type="ECO:0000256" key="3">
    <source>
        <dbReference type="ARBA" id="ARBA00022723"/>
    </source>
</evidence>
<comment type="caution">
    <text evidence="9">The sequence shown here is derived from an EMBL/GenBank/DDBJ whole genome shotgun (WGS) entry which is preliminary data.</text>
</comment>
<feature type="non-terminal residue" evidence="9">
    <location>
        <position position="1"/>
    </location>
</feature>
<dbReference type="GO" id="GO:0140078">
    <property type="term" value="F:class I DNA-(apurinic or apyrimidinic site) endonuclease activity"/>
    <property type="evidence" value="ECO:0007669"/>
    <property type="project" value="UniProtKB-EC"/>
</dbReference>
<comment type="similarity">
    <text evidence="2">Belongs to the AP endonuclease 2 family.</text>
</comment>
<keyword evidence="9" id="KW-0456">Lyase</keyword>
<feature type="domain" description="Xylose isomerase-like TIM barrel" evidence="8">
    <location>
        <begin position="4"/>
        <end position="131"/>
    </location>
</feature>
<dbReference type="InterPro" id="IPR001719">
    <property type="entry name" value="AP_endonuc_2"/>
</dbReference>
<protein>
    <submittedName>
        <fullName evidence="9">DNA-(Apurinic or apyrimidinic site) lyase</fullName>
        <ecNumber evidence="9">4.2.99.18</ecNumber>
    </submittedName>
</protein>
<dbReference type="Pfam" id="PF01261">
    <property type="entry name" value="AP_endonuc_2"/>
    <property type="match status" value="1"/>
</dbReference>
<dbReference type="OrthoDB" id="9805666at2"/>
<keyword evidence="5" id="KW-0378">Hydrolase</keyword>
<reference evidence="9 10" key="1">
    <citation type="submission" date="2009-04" db="EMBL/GenBank/DDBJ databases">
        <authorList>
            <person name="Reysenbach A.-L."/>
            <person name="Heidelberg J.F."/>
            <person name="Nelson W.C."/>
        </authorList>
    </citation>
    <scope>NUCLEOTIDE SEQUENCE [LARGE SCALE GENOMIC DNA]</scope>
    <source>
        <strain evidence="9 10">SS-5</strain>
    </source>
</reference>
<proteinExistence type="inferred from homology"/>
<dbReference type="RefSeq" id="WP_007547398.1">
    <property type="nucleotide sequence ID" value="NZ_ABZS01000119.1"/>
</dbReference>
<dbReference type="EC" id="4.2.99.18" evidence="9"/>
<keyword evidence="4" id="KW-0227">DNA damage</keyword>
<evidence type="ECO:0000256" key="5">
    <source>
        <dbReference type="ARBA" id="ARBA00022801"/>
    </source>
</evidence>
<dbReference type="Proteomes" id="UP000005540">
    <property type="component" value="Unassembled WGS sequence"/>
</dbReference>
<dbReference type="GO" id="GO:0008270">
    <property type="term" value="F:zinc ion binding"/>
    <property type="evidence" value="ECO:0007669"/>
    <property type="project" value="InterPro"/>
</dbReference>
<dbReference type="PROSITE" id="PS00731">
    <property type="entry name" value="AP_NUCLEASE_F2_3"/>
    <property type="match status" value="1"/>
</dbReference>
<dbReference type="NCBIfam" id="TIGR00587">
    <property type="entry name" value="nfo"/>
    <property type="match status" value="1"/>
</dbReference>
<dbReference type="PROSITE" id="PS51432">
    <property type="entry name" value="AP_NUCLEASE_F2_4"/>
    <property type="match status" value="1"/>
</dbReference>
<dbReference type="AlphaFoldDB" id="C4FKW3"/>
<evidence type="ECO:0000313" key="9">
    <source>
        <dbReference type="EMBL" id="EEP60294.1"/>
    </source>
</evidence>
<keyword evidence="10" id="KW-1185">Reference proteome</keyword>
<dbReference type="GO" id="GO:0008081">
    <property type="term" value="F:phosphoric diester hydrolase activity"/>
    <property type="evidence" value="ECO:0007669"/>
    <property type="project" value="TreeGrafter"/>
</dbReference>
<evidence type="ECO:0000256" key="1">
    <source>
        <dbReference type="ARBA" id="ARBA00001947"/>
    </source>
</evidence>
<sequence>NLKNTTFLVETLAGQSGEVGATLEEVYTLIKPFENEKIGVCLDTCHIFASGYQINTDEGFNSFKKELIDYNLLEKTKVIHCNDSKAPFNSKKDRHEHIGKGFIDLEGFRMFLNDDDFSKLPFILETPKEGDMDRVNINLLKSLIK</sequence>
<dbReference type="PANTHER" id="PTHR21445:SF0">
    <property type="entry name" value="APURINIC-APYRIMIDINIC ENDONUCLEASE"/>
    <property type="match status" value="1"/>
</dbReference>
<dbReference type="PANTHER" id="PTHR21445">
    <property type="entry name" value="ENDONUCLEASE IV ENDODEOXYRIBONUCLEASE IV"/>
    <property type="match status" value="1"/>
</dbReference>
<dbReference type="SMART" id="SM00518">
    <property type="entry name" value="AP2Ec"/>
    <property type="match status" value="1"/>
</dbReference>
<dbReference type="GO" id="GO:0003677">
    <property type="term" value="F:DNA binding"/>
    <property type="evidence" value="ECO:0007669"/>
    <property type="project" value="InterPro"/>
</dbReference>
<dbReference type="SUPFAM" id="SSF51658">
    <property type="entry name" value="Xylose isomerase-like"/>
    <property type="match status" value="1"/>
</dbReference>
<comment type="cofactor">
    <cofactor evidence="1">
        <name>Zn(2+)</name>
        <dbReference type="ChEBI" id="CHEBI:29105"/>
    </cofactor>
</comment>
<dbReference type="PROSITE" id="PS00730">
    <property type="entry name" value="AP_NUCLEASE_F2_2"/>
    <property type="match status" value="1"/>
</dbReference>
<dbReference type="Gene3D" id="3.20.20.150">
    <property type="entry name" value="Divalent-metal-dependent TIM barrel enzymes"/>
    <property type="match status" value="1"/>
</dbReference>
<keyword evidence="6" id="KW-0862">Zinc</keyword>
<keyword evidence="7" id="KW-0234">DNA repair</keyword>
<evidence type="ECO:0000256" key="4">
    <source>
        <dbReference type="ARBA" id="ARBA00022763"/>
    </source>
</evidence>
<accession>C4FKW3</accession>
<dbReference type="InterPro" id="IPR018246">
    <property type="entry name" value="AP_endonuc_F2_Zn_BS"/>
</dbReference>